<dbReference type="STRING" id="493475.GARC_4640"/>
<dbReference type="Gene3D" id="3.10.450.50">
    <property type="match status" value="1"/>
</dbReference>
<dbReference type="Proteomes" id="UP000006327">
    <property type="component" value="Unassembled WGS sequence"/>
</dbReference>
<dbReference type="InterPro" id="IPR032710">
    <property type="entry name" value="NTF2-like_dom_sf"/>
</dbReference>
<evidence type="ECO:0000313" key="4">
    <source>
        <dbReference type="Proteomes" id="UP000006327"/>
    </source>
</evidence>
<feature type="signal peptide" evidence="1">
    <location>
        <begin position="1"/>
        <end position="22"/>
    </location>
</feature>
<dbReference type="eggNOG" id="ENOG5031DMA">
    <property type="taxonomic scope" value="Bacteria"/>
</dbReference>
<evidence type="ECO:0000256" key="1">
    <source>
        <dbReference type="SAM" id="SignalP"/>
    </source>
</evidence>
<organism evidence="3 4">
    <name type="scientific">Paraglaciecola arctica BSs20135</name>
    <dbReference type="NCBI Taxonomy" id="493475"/>
    <lineage>
        <taxon>Bacteria</taxon>
        <taxon>Pseudomonadati</taxon>
        <taxon>Pseudomonadota</taxon>
        <taxon>Gammaproteobacteria</taxon>
        <taxon>Alteromonadales</taxon>
        <taxon>Alteromonadaceae</taxon>
        <taxon>Paraglaciecola</taxon>
    </lineage>
</organism>
<feature type="domain" description="DUF4440" evidence="2">
    <location>
        <begin position="34"/>
        <end position="138"/>
    </location>
</feature>
<gene>
    <name evidence="3" type="ORF">GARC_4640</name>
</gene>
<evidence type="ECO:0000259" key="2">
    <source>
        <dbReference type="Pfam" id="PF14534"/>
    </source>
</evidence>
<dbReference type="Pfam" id="PF14534">
    <property type="entry name" value="DUF4440"/>
    <property type="match status" value="1"/>
</dbReference>
<dbReference type="RefSeq" id="WP_007624708.1">
    <property type="nucleotide sequence ID" value="NZ_BAEO01000062.1"/>
</dbReference>
<protein>
    <recommendedName>
        <fullName evidence="2">DUF4440 domain-containing protein</fullName>
    </recommendedName>
</protein>
<feature type="chain" id="PRO_5003897732" description="DUF4440 domain-containing protein" evidence="1">
    <location>
        <begin position="23"/>
        <end position="149"/>
    </location>
</feature>
<dbReference type="EMBL" id="BAEO01000062">
    <property type="protein sequence ID" value="GAC21582.1"/>
    <property type="molecule type" value="Genomic_DNA"/>
</dbReference>
<keyword evidence="4" id="KW-1185">Reference proteome</keyword>
<name>K6YTT4_9ALTE</name>
<reference evidence="3 4" key="1">
    <citation type="journal article" date="2017" name="Antonie Van Leeuwenhoek">
        <title>Rhizobium rhizosphaerae sp. nov., a novel species isolated from rice rhizosphere.</title>
        <authorList>
            <person name="Zhao J.J."/>
            <person name="Zhang J."/>
            <person name="Zhang R.J."/>
            <person name="Zhang C.W."/>
            <person name="Yin H.Q."/>
            <person name="Zhang X.X."/>
        </authorList>
    </citation>
    <scope>NUCLEOTIDE SEQUENCE [LARGE SCALE GENOMIC DNA]</scope>
    <source>
        <strain evidence="3 4">BSs20135</strain>
    </source>
</reference>
<dbReference type="OrthoDB" id="6402290at2"/>
<sequence>MFKILVKIGLFVSLFLPLLSHAAPKDNLSEFHLLVDKLVAAQRDFDSAALSELLHSDYVEISPAGEVDHRKEVLSFYDKSHKVKGQNSPKIEISELETKIDGKYAFVIAKETFIIPNSERKFSMRVSFTLKKTHGSWLFYNAQYTGIRP</sequence>
<dbReference type="AlphaFoldDB" id="K6YTT4"/>
<evidence type="ECO:0000313" key="3">
    <source>
        <dbReference type="EMBL" id="GAC21582.1"/>
    </source>
</evidence>
<accession>K6YTT4</accession>
<proteinExistence type="predicted"/>
<keyword evidence="1" id="KW-0732">Signal</keyword>
<comment type="caution">
    <text evidence="3">The sequence shown here is derived from an EMBL/GenBank/DDBJ whole genome shotgun (WGS) entry which is preliminary data.</text>
</comment>
<dbReference type="InterPro" id="IPR027843">
    <property type="entry name" value="DUF4440"/>
</dbReference>
<dbReference type="SUPFAM" id="SSF54427">
    <property type="entry name" value="NTF2-like"/>
    <property type="match status" value="1"/>
</dbReference>